<evidence type="ECO:0000259" key="7">
    <source>
        <dbReference type="Pfam" id="PF03372"/>
    </source>
</evidence>
<reference evidence="8" key="1">
    <citation type="submission" date="2020-05" db="EMBL/GenBank/DDBJ databases">
        <authorList>
            <person name="Chiriac C."/>
            <person name="Salcher M."/>
            <person name="Ghai R."/>
            <person name="Kavagutti S V."/>
        </authorList>
    </citation>
    <scope>NUCLEOTIDE SEQUENCE</scope>
</reference>
<dbReference type="GO" id="GO:0003677">
    <property type="term" value="F:DNA binding"/>
    <property type="evidence" value="ECO:0007669"/>
    <property type="project" value="InterPro"/>
</dbReference>
<evidence type="ECO:0000256" key="4">
    <source>
        <dbReference type="ARBA" id="ARBA00022801"/>
    </source>
</evidence>
<keyword evidence="4" id="KW-0378">Hydrolase</keyword>
<organism evidence="8">
    <name type="scientific">freshwater metagenome</name>
    <dbReference type="NCBI Taxonomy" id="449393"/>
    <lineage>
        <taxon>unclassified sequences</taxon>
        <taxon>metagenomes</taxon>
        <taxon>ecological metagenomes</taxon>
    </lineage>
</organism>
<dbReference type="InterPro" id="IPR036691">
    <property type="entry name" value="Endo/exonu/phosph_ase_sf"/>
</dbReference>
<dbReference type="CDD" id="cd09086">
    <property type="entry name" value="ExoIII-like_AP-endo"/>
    <property type="match status" value="1"/>
</dbReference>
<dbReference type="GO" id="GO:0008311">
    <property type="term" value="F:double-stranded DNA 3'-5' DNA exonuclease activity"/>
    <property type="evidence" value="ECO:0007669"/>
    <property type="project" value="InterPro"/>
</dbReference>
<dbReference type="NCBIfam" id="TIGR00195">
    <property type="entry name" value="exoDNase_III"/>
    <property type="match status" value="1"/>
</dbReference>
<dbReference type="GO" id="GO:0046872">
    <property type="term" value="F:metal ion binding"/>
    <property type="evidence" value="ECO:0007669"/>
    <property type="project" value="UniProtKB-KW"/>
</dbReference>
<accession>A0A6J6H3V1</accession>
<dbReference type="InterPro" id="IPR037493">
    <property type="entry name" value="ExoIII-like"/>
</dbReference>
<dbReference type="InterPro" id="IPR004808">
    <property type="entry name" value="AP_endonuc_1"/>
</dbReference>
<feature type="compositionally biased region" description="Basic and acidic residues" evidence="6">
    <location>
        <begin position="360"/>
        <end position="371"/>
    </location>
</feature>
<sequence>MLTTILAAAPRRGWPGATASGAVVAAGVAGATAGAAAGAGVGAAAVVTTTLGATDGLYPWKNSCQLSLTEAGSRWNCSYISSTSHAFGPAIWGEESSATNIHPTGARRGSGDRSGVLPVDSLIMLRLVTWNVNSLKARLPRVQEWLTENAPDVVCLQETKMKDEAFPAEVFREMGYESAHHGQGQWNGVAILSKVGIDDVVAGWDDGGPEDGDARLIWATCGGVRVASAYVPNGRALDNDHYTYKLGWLERLRATLERREDAGSPLAVCGDYNIAPEDRDVWDPAHFTGMTHTSEPERAALRALEAWGMEDVYRRFHDEAGLFSWWDYRGGDFHQGRGMRIDLILATPSLAERATGSFVDRDARKGEKPSDHAPVVADFDE</sequence>
<comment type="cofactor">
    <cofactor evidence="1">
        <name>Mg(2+)</name>
        <dbReference type="ChEBI" id="CHEBI:18420"/>
    </cofactor>
</comment>
<dbReference type="PANTHER" id="PTHR43250:SF2">
    <property type="entry name" value="EXODEOXYRIBONUCLEASE III"/>
    <property type="match status" value="1"/>
</dbReference>
<gene>
    <name evidence="8" type="ORF">UFOPK1835_00916</name>
</gene>
<dbReference type="AlphaFoldDB" id="A0A6J6H3V1"/>
<dbReference type="SUPFAM" id="SSF56219">
    <property type="entry name" value="DNase I-like"/>
    <property type="match status" value="1"/>
</dbReference>
<evidence type="ECO:0000256" key="5">
    <source>
        <dbReference type="ARBA" id="ARBA00022842"/>
    </source>
</evidence>
<dbReference type="GO" id="GO:0006281">
    <property type="term" value="P:DNA repair"/>
    <property type="evidence" value="ECO:0007669"/>
    <property type="project" value="InterPro"/>
</dbReference>
<comment type="similarity">
    <text evidence="2">Belongs to the DNA repair enzymes AP/ExoA family.</text>
</comment>
<dbReference type="PANTHER" id="PTHR43250">
    <property type="entry name" value="EXODEOXYRIBONUCLEASE III"/>
    <property type="match status" value="1"/>
</dbReference>
<evidence type="ECO:0000256" key="3">
    <source>
        <dbReference type="ARBA" id="ARBA00022723"/>
    </source>
</evidence>
<dbReference type="GO" id="GO:0004519">
    <property type="term" value="F:endonuclease activity"/>
    <property type="evidence" value="ECO:0007669"/>
    <property type="project" value="InterPro"/>
</dbReference>
<evidence type="ECO:0000313" key="8">
    <source>
        <dbReference type="EMBL" id="CAB4608362.1"/>
    </source>
</evidence>
<protein>
    <submittedName>
        <fullName evidence="8">Unannotated protein</fullName>
    </submittedName>
</protein>
<dbReference type="Gene3D" id="3.60.10.10">
    <property type="entry name" value="Endonuclease/exonuclease/phosphatase"/>
    <property type="match status" value="1"/>
</dbReference>
<feature type="domain" description="Endonuclease/exonuclease/phosphatase" evidence="7">
    <location>
        <begin position="128"/>
        <end position="372"/>
    </location>
</feature>
<name>A0A6J6H3V1_9ZZZZ</name>
<dbReference type="PROSITE" id="PS51435">
    <property type="entry name" value="AP_NUCLEASE_F1_4"/>
    <property type="match status" value="1"/>
</dbReference>
<dbReference type="Pfam" id="PF03372">
    <property type="entry name" value="Exo_endo_phos"/>
    <property type="match status" value="1"/>
</dbReference>
<proteinExistence type="inferred from homology"/>
<evidence type="ECO:0000256" key="1">
    <source>
        <dbReference type="ARBA" id="ARBA00001946"/>
    </source>
</evidence>
<dbReference type="InterPro" id="IPR005135">
    <property type="entry name" value="Endo/exonuclease/phosphatase"/>
</dbReference>
<keyword evidence="3" id="KW-0479">Metal-binding</keyword>
<evidence type="ECO:0000256" key="2">
    <source>
        <dbReference type="ARBA" id="ARBA00007092"/>
    </source>
</evidence>
<evidence type="ECO:0000256" key="6">
    <source>
        <dbReference type="SAM" id="MobiDB-lite"/>
    </source>
</evidence>
<dbReference type="InterPro" id="IPR020847">
    <property type="entry name" value="AP_endonuclease_F1_BS"/>
</dbReference>
<dbReference type="EMBL" id="CAEZUP010000032">
    <property type="protein sequence ID" value="CAB4608362.1"/>
    <property type="molecule type" value="Genomic_DNA"/>
</dbReference>
<feature type="region of interest" description="Disordered" evidence="6">
    <location>
        <begin position="360"/>
        <end position="381"/>
    </location>
</feature>
<keyword evidence="5" id="KW-0460">Magnesium</keyword>
<dbReference type="NCBIfam" id="TIGR00633">
    <property type="entry name" value="xth"/>
    <property type="match status" value="1"/>
</dbReference>
<dbReference type="PROSITE" id="PS00726">
    <property type="entry name" value="AP_NUCLEASE_F1_1"/>
    <property type="match status" value="1"/>
</dbReference>